<dbReference type="Gene3D" id="2.60.40.10">
    <property type="entry name" value="Immunoglobulins"/>
    <property type="match status" value="1"/>
</dbReference>
<dbReference type="EMBL" id="CP030010">
    <property type="protein sequence ID" value="ASW50497.2"/>
    <property type="molecule type" value="Genomic_DNA"/>
</dbReference>
<keyword evidence="2" id="KW-0964">Secreted</keyword>
<keyword evidence="3" id="KW-0732">Signal</keyword>
<dbReference type="Pfam" id="PF17802">
    <property type="entry name" value="SpaA"/>
    <property type="match status" value="1"/>
</dbReference>
<dbReference type="InterPro" id="IPR041033">
    <property type="entry name" value="SpaA_PFL_dom_1"/>
</dbReference>
<proteinExistence type="inferred from homology"/>
<dbReference type="PANTHER" id="PTHR36108:SF13">
    <property type="entry name" value="COLOSSIN-B-RELATED"/>
    <property type="match status" value="1"/>
</dbReference>
<evidence type="ECO:0000256" key="3">
    <source>
        <dbReference type="ARBA" id="ARBA00022729"/>
    </source>
</evidence>
<dbReference type="SUPFAM" id="SSF49478">
    <property type="entry name" value="Cna protein B-type domain"/>
    <property type="match status" value="1"/>
</dbReference>
<organism evidence="5">
    <name type="scientific">Streptococcus suis</name>
    <dbReference type="NCBI Taxonomy" id="1307"/>
    <lineage>
        <taxon>Bacteria</taxon>
        <taxon>Bacillati</taxon>
        <taxon>Bacillota</taxon>
        <taxon>Bacilli</taxon>
        <taxon>Lactobacillales</taxon>
        <taxon>Streptococcaceae</taxon>
        <taxon>Streptococcus</taxon>
    </lineage>
</organism>
<dbReference type="Proteomes" id="UP000323128">
    <property type="component" value="Chromosome"/>
</dbReference>
<name>A0A0M9FLQ6_STRSU</name>
<gene>
    <name evidence="5" type="ORF">A7J08_09515</name>
</gene>
<dbReference type="InterPro" id="IPR013783">
    <property type="entry name" value="Ig-like_fold"/>
</dbReference>
<dbReference type="RefSeq" id="WP_029752549.1">
    <property type="nucleotide sequence ID" value="NZ_CP030010.1"/>
</dbReference>
<evidence type="ECO:0000256" key="1">
    <source>
        <dbReference type="ARBA" id="ARBA00007257"/>
    </source>
</evidence>
<sequence length="62" mass="7226">MKRTNLFHKKSTVFTLIGLHLIVFLLSGLRSWMLHQPFKWWITLGISVGFSVAYFLVTKNDS</sequence>
<evidence type="ECO:0000256" key="2">
    <source>
        <dbReference type="ARBA" id="ARBA00022525"/>
    </source>
</evidence>
<evidence type="ECO:0000313" key="5">
    <source>
        <dbReference type="EMBL" id="ASW50497.2"/>
    </source>
</evidence>
<accession>A0A0M9FLQ6</accession>
<dbReference type="AlphaFoldDB" id="A0A0M9FLQ6"/>
<protein>
    <recommendedName>
        <fullName evidence="4">SpaA-like prealbumin fold domain-containing protein</fullName>
    </recommendedName>
</protein>
<evidence type="ECO:0000259" key="4">
    <source>
        <dbReference type="Pfam" id="PF17802"/>
    </source>
</evidence>
<comment type="similarity">
    <text evidence="1">Belongs to the serine-aspartate repeat-containing protein (SDr) family.</text>
</comment>
<reference evidence="5" key="1">
    <citation type="journal article" date="2021" name="Front. Microbiol.">
        <title>Comparative Virulence and Genomic Analysis of Streptococcus suis Isolates.</title>
        <authorList>
            <person name="Nicholson T.L."/>
            <person name="Waack U."/>
            <person name="Anderson T.K."/>
            <person name="Bayles D.O."/>
            <person name="Zaia S.R."/>
            <person name="Goertz I."/>
            <person name="Eppinger M."/>
            <person name="Hau S.J."/>
            <person name="Brockmeier S.L."/>
            <person name="Shore S.M."/>
        </authorList>
    </citation>
    <scope>NUCLEOTIDE SEQUENCE</scope>
    <source>
        <strain evidence="5">SRD478</strain>
    </source>
</reference>
<dbReference type="PANTHER" id="PTHR36108">
    <property type="entry name" value="COLOSSIN-B-RELATED"/>
    <property type="match status" value="1"/>
</dbReference>